<reference evidence="1" key="1">
    <citation type="journal article" date="2023" name="Mol. Phylogenet. Evol.">
        <title>Genome-scale phylogeny and comparative genomics of the fungal order Sordariales.</title>
        <authorList>
            <person name="Hensen N."/>
            <person name="Bonometti L."/>
            <person name="Westerberg I."/>
            <person name="Brannstrom I.O."/>
            <person name="Guillou S."/>
            <person name="Cros-Aarteil S."/>
            <person name="Calhoun S."/>
            <person name="Haridas S."/>
            <person name="Kuo A."/>
            <person name="Mondo S."/>
            <person name="Pangilinan J."/>
            <person name="Riley R."/>
            <person name="LaButti K."/>
            <person name="Andreopoulos B."/>
            <person name="Lipzen A."/>
            <person name="Chen C."/>
            <person name="Yan M."/>
            <person name="Daum C."/>
            <person name="Ng V."/>
            <person name="Clum A."/>
            <person name="Steindorff A."/>
            <person name="Ohm R.A."/>
            <person name="Martin F."/>
            <person name="Silar P."/>
            <person name="Natvig D.O."/>
            <person name="Lalanne C."/>
            <person name="Gautier V."/>
            <person name="Ament-Velasquez S.L."/>
            <person name="Kruys A."/>
            <person name="Hutchinson M.I."/>
            <person name="Powell A.J."/>
            <person name="Barry K."/>
            <person name="Miller A.N."/>
            <person name="Grigoriev I.V."/>
            <person name="Debuchy R."/>
            <person name="Gladieux P."/>
            <person name="Hiltunen Thoren M."/>
            <person name="Johannesson H."/>
        </authorList>
    </citation>
    <scope>NUCLEOTIDE SEQUENCE</scope>
    <source>
        <strain evidence="1">CBS 333.67</strain>
    </source>
</reference>
<evidence type="ECO:0000313" key="2">
    <source>
        <dbReference type="Proteomes" id="UP001273166"/>
    </source>
</evidence>
<name>A0AAJ0GUE8_9PEZI</name>
<dbReference type="Proteomes" id="UP001273166">
    <property type="component" value="Unassembled WGS sequence"/>
</dbReference>
<comment type="caution">
    <text evidence="1">The sequence shown here is derived from an EMBL/GenBank/DDBJ whole genome shotgun (WGS) entry which is preliminary data.</text>
</comment>
<dbReference type="AlphaFoldDB" id="A0AAJ0GUE8"/>
<dbReference type="EMBL" id="JAUDZG010000003">
    <property type="protein sequence ID" value="KAK3306264.1"/>
    <property type="molecule type" value="Genomic_DNA"/>
</dbReference>
<keyword evidence="2" id="KW-1185">Reference proteome</keyword>
<dbReference type="RefSeq" id="XP_062722044.1">
    <property type="nucleotide sequence ID" value="XM_062861813.1"/>
</dbReference>
<sequence length="90" mass="9883">MPAAAPPPWRVNAYESGRCVAFQYSFGSLENIRGNPNEVAFTSPCPYKTLVQCYSEPNGKGSVSSANFDAGSRIKFNVGAFKSWEVYARH</sequence>
<dbReference type="GeneID" id="87880642"/>
<protein>
    <submittedName>
        <fullName evidence="1">Uncharacterized protein</fullName>
    </submittedName>
</protein>
<evidence type="ECO:0000313" key="1">
    <source>
        <dbReference type="EMBL" id="KAK3306264.1"/>
    </source>
</evidence>
<accession>A0AAJ0GUE8</accession>
<gene>
    <name evidence="1" type="ORF">B0T15DRAFT_136115</name>
</gene>
<organism evidence="1 2">
    <name type="scientific">Chaetomium strumarium</name>
    <dbReference type="NCBI Taxonomy" id="1170767"/>
    <lineage>
        <taxon>Eukaryota</taxon>
        <taxon>Fungi</taxon>
        <taxon>Dikarya</taxon>
        <taxon>Ascomycota</taxon>
        <taxon>Pezizomycotina</taxon>
        <taxon>Sordariomycetes</taxon>
        <taxon>Sordariomycetidae</taxon>
        <taxon>Sordariales</taxon>
        <taxon>Chaetomiaceae</taxon>
        <taxon>Chaetomium</taxon>
    </lineage>
</organism>
<proteinExistence type="predicted"/>
<reference evidence="1" key="2">
    <citation type="submission" date="2023-06" db="EMBL/GenBank/DDBJ databases">
        <authorList>
            <consortium name="Lawrence Berkeley National Laboratory"/>
            <person name="Mondo S.J."/>
            <person name="Hensen N."/>
            <person name="Bonometti L."/>
            <person name="Westerberg I."/>
            <person name="Brannstrom I.O."/>
            <person name="Guillou S."/>
            <person name="Cros-Aarteil S."/>
            <person name="Calhoun S."/>
            <person name="Haridas S."/>
            <person name="Kuo A."/>
            <person name="Pangilinan J."/>
            <person name="Riley R."/>
            <person name="Labutti K."/>
            <person name="Andreopoulos B."/>
            <person name="Lipzen A."/>
            <person name="Chen C."/>
            <person name="Yanf M."/>
            <person name="Daum C."/>
            <person name="Ng V."/>
            <person name="Clum A."/>
            <person name="Steindorff A."/>
            <person name="Ohm R."/>
            <person name="Martin F."/>
            <person name="Silar P."/>
            <person name="Natvig D."/>
            <person name="Lalanne C."/>
            <person name="Gautier V."/>
            <person name="Ament-Velasquez S.L."/>
            <person name="Kruys A."/>
            <person name="Hutchinson M.I."/>
            <person name="Powell A.J."/>
            <person name="Barry K."/>
            <person name="Miller A.N."/>
            <person name="Grigoriev I.V."/>
            <person name="Debuchy R."/>
            <person name="Gladieux P."/>
            <person name="Thoren M.H."/>
            <person name="Johannesson H."/>
        </authorList>
    </citation>
    <scope>NUCLEOTIDE SEQUENCE</scope>
    <source>
        <strain evidence="1">CBS 333.67</strain>
    </source>
</reference>